<dbReference type="Proteomes" id="UP000035704">
    <property type="component" value="Chromosome"/>
</dbReference>
<dbReference type="AlphaFoldDB" id="A0A0G3W7P6"/>
<accession>A0A0G3W7P6</accession>
<sequence length="83" mass="9348">MEMSALKELFMLKTAFIGKLSLNVFKIEVTIRWGRKDMKILLCIDDTDDLEKAISTGALAEGIAAMIEKNNWGDAKKSHDINF</sequence>
<evidence type="ECO:0000313" key="1">
    <source>
        <dbReference type="EMBL" id="AKL94383.1"/>
    </source>
</evidence>
<evidence type="ECO:0000313" key="2">
    <source>
        <dbReference type="Proteomes" id="UP000035704"/>
    </source>
</evidence>
<dbReference type="STRING" id="84022.CACET_c08750"/>
<reference evidence="1 2" key="1">
    <citation type="submission" date="2014-10" db="EMBL/GenBank/DDBJ databases">
        <title>Genome sequence of Clostridium aceticum DSM 1496.</title>
        <authorList>
            <person name="Poehlein A."/>
            <person name="Schiel-Bengelsdorf B."/>
            <person name="Gottschalk G."/>
            <person name="Duerre P."/>
            <person name="Daniel R."/>
        </authorList>
    </citation>
    <scope>NUCLEOTIDE SEQUENCE [LARGE SCALE GENOMIC DNA]</scope>
    <source>
        <strain evidence="1 2">DSM 1496</strain>
    </source>
</reference>
<organism evidence="1 2">
    <name type="scientific">Clostridium aceticum</name>
    <dbReference type="NCBI Taxonomy" id="84022"/>
    <lineage>
        <taxon>Bacteria</taxon>
        <taxon>Bacillati</taxon>
        <taxon>Bacillota</taxon>
        <taxon>Clostridia</taxon>
        <taxon>Eubacteriales</taxon>
        <taxon>Clostridiaceae</taxon>
        <taxon>Clostridium</taxon>
    </lineage>
</organism>
<dbReference type="KEGG" id="cace:CACET_c08750"/>
<proteinExistence type="predicted"/>
<name>A0A0G3W7P6_9CLOT</name>
<keyword evidence="2" id="KW-1185">Reference proteome</keyword>
<gene>
    <name evidence="1" type="ORF">CACET_c08750</name>
</gene>
<dbReference type="EMBL" id="CP009687">
    <property type="protein sequence ID" value="AKL94383.1"/>
    <property type="molecule type" value="Genomic_DNA"/>
</dbReference>
<protein>
    <submittedName>
        <fullName evidence="1">Uncharacterized protein</fullName>
    </submittedName>
</protein>
<dbReference type="PATRIC" id="fig|84022.6.peg.892"/>